<accession>A0A7U3YLC3</accession>
<dbReference type="InterPro" id="IPR038078">
    <property type="entry name" value="PhoU-like_sf"/>
</dbReference>
<dbReference type="InterPro" id="IPR052912">
    <property type="entry name" value="UPF0111_domain"/>
</dbReference>
<dbReference type="RefSeq" id="WP_015724036.1">
    <property type="nucleotide sequence ID" value="NC_014972.1"/>
</dbReference>
<dbReference type="Gene3D" id="1.20.58.220">
    <property type="entry name" value="Phosphate transport system protein phou homolog 2, domain 2"/>
    <property type="match status" value="1"/>
</dbReference>
<keyword evidence="3" id="KW-1185">Reference proteome</keyword>
<dbReference type="Proteomes" id="UP000006365">
    <property type="component" value="Chromosome"/>
</dbReference>
<dbReference type="InterPro" id="IPR018445">
    <property type="entry name" value="Put_Phosphate_transp_reg"/>
</dbReference>
<dbReference type="Pfam" id="PF01865">
    <property type="entry name" value="PhoU_div"/>
    <property type="match status" value="1"/>
</dbReference>
<dbReference type="KEGG" id="dpr:Despr_1330"/>
<evidence type="ECO:0000256" key="1">
    <source>
        <dbReference type="ARBA" id="ARBA00008591"/>
    </source>
</evidence>
<dbReference type="EMBL" id="CP002364">
    <property type="protein sequence ID" value="ADW17494.1"/>
    <property type="molecule type" value="Genomic_DNA"/>
</dbReference>
<sequence>MNLGFLAKLLPPPENKFYQYFEEAAEVCELSSQLFYQIVHSDLKEREEYLIHAKTYKRRAVVALEGSLALLNASFITPIDREDIQLITSNLYKSTKVILKACVNLRIYKIEAYNEIVKKQAEILIKSAEELRTIISMLKNNASLEDITDCNSRIKDIENRGDEILFTATEEIFSGKYDALYVLKLRDIYKGIENALDICSVISDLILNIALKHR</sequence>
<comment type="similarity">
    <text evidence="1">Belongs to the UPF0111 family.</text>
</comment>
<dbReference type="PANTHER" id="PTHR37298:SF1">
    <property type="entry name" value="UPF0111 PROTEIN YKAA"/>
    <property type="match status" value="1"/>
</dbReference>
<evidence type="ECO:0008006" key="4">
    <source>
        <dbReference type="Google" id="ProtNLM"/>
    </source>
</evidence>
<evidence type="ECO:0000313" key="3">
    <source>
        <dbReference type="Proteomes" id="UP000006365"/>
    </source>
</evidence>
<dbReference type="PANTHER" id="PTHR37298">
    <property type="entry name" value="UPF0111 PROTEIN YKAA"/>
    <property type="match status" value="1"/>
</dbReference>
<protein>
    <recommendedName>
        <fullName evidence="4">Phosphate transport regulator</fullName>
    </recommendedName>
</protein>
<name>A0A7U3YLC3_DESPD</name>
<dbReference type="AlphaFoldDB" id="A0A7U3YLC3"/>
<organism evidence="2 3">
    <name type="scientific">Desulfobulbus propionicus (strain ATCC 33891 / DSM 2032 / VKM B-1956 / 1pr3)</name>
    <dbReference type="NCBI Taxonomy" id="577650"/>
    <lineage>
        <taxon>Bacteria</taxon>
        <taxon>Pseudomonadati</taxon>
        <taxon>Thermodesulfobacteriota</taxon>
        <taxon>Desulfobulbia</taxon>
        <taxon>Desulfobulbales</taxon>
        <taxon>Desulfobulbaceae</taxon>
        <taxon>Desulfobulbus</taxon>
    </lineage>
</organism>
<gene>
    <name evidence="2" type="ordered locus">Despr_1330</name>
</gene>
<proteinExistence type="inferred from homology"/>
<evidence type="ECO:0000313" key="2">
    <source>
        <dbReference type="EMBL" id="ADW17494.1"/>
    </source>
</evidence>
<reference evidence="2 3" key="1">
    <citation type="journal article" date="2011" name="Stand. Genomic Sci.">
        <title>Complete genome sequence of Desulfobulbus propionicus type strain (1pr3).</title>
        <authorList>
            <person name="Pagani I."/>
            <person name="Lapidus A."/>
            <person name="Nolan M."/>
            <person name="Lucas S."/>
            <person name="Hammon N."/>
            <person name="Deshpande S."/>
            <person name="Cheng J.F."/>
            <person name="Chertkov O."/>
            <person name="Davenport K."/>
            <person name="Tapia R."/>
            <person name="Han C."/>
            <person name="Goodwin L."/>
            <person name="Pitluck S."/>
            <person name="Liolios K."/>
            <person name="Mavromatis K."/>
            <person name="Ivanova N."/>
            <person name="Mikhailova N."/>
            <person name="Pati A."/>
            <person name="Chen A."/>
            <person name="Palaniappan K."/>
            <person name="Land M."/>
            <person name="Hauser L."/>
            <person name="Chang Y.J."/>
            <person name="Jeffries C.D."/>
            <person name="Detter J.C."/>
            <person name="Brambilla E."/>
            <person name="Kannan K.P."/>
            <person name="Djao O.D."/>
            <person name="Rohde M."/>
            <person name="Pukall R."/>
            <person name="Spring S."/>
            <person name="Goker M."/>
            <person name="Sikorski J."/>
            <person name="Woyke T."/>
            <person name="Bristow J."/>
            <person name="Eisen J.A."/>
            <person name="Markowitz V."/>
            <person name="Hugenholtz P."/>
            <person name="Kyrpides N.C."/>
            <person name="Klenk H.P."/>
        </authorList>
    </citation>
    <scope>NUCLEOTIDE SEQUENCE [LARGE SCALE GENOMIC DNA]</scope>
    <source>
        <strain evidence="3">ATCC 33891 / DSM 2032 / 1pr3</strain>
    </source>
</reference>